<dbReference type="Gene3D" id="1.10.10.10">
    <property type="entry name" value="Winged helix-like DNA-binding domain superfamily/Winged helix DNA-binding domain"/>
    <property type="match status" value="1"/>
</dbReference>
<dbReference type="EMBL" id="RAWM01000228">
    <property type="protein sequence ID" value="RKH57353.1"/>
    <property type="molecule type" value="Genomic_DNA"/>
</dbReference>
<dbReference type="Proteomes" id="UP000282656">
    <property type="component" value="Unassembled WGS sequence"/>
</dbReference>
<dbReference type="GO" id="GO:0006355">
    <property type="term" value="P:regulation of DNA-templated transcription"/>
    <property type="evidence" value="ECO:0007669"/>
    <property type="project" value="InterPro"/>
</dbReference>
<dbReference type="GO" id="GO:0003677">
    <property type="term" value="F:DNA binding"/>
    <property type="evidence" value="ECO:0007669"/>
    <property type="project" value="UniProtKB-KW"/>
</dbReference>
<dbReference type="SUPFAM" id="SSF46894">
    <property type="entry name" value="C-terminal effector domain of the bipartite response regulators"/>
    <property type="match status" value="1"/>
</dbReference>
<dbReference type="InterPro" id="IPR000792">
    <property type="entry name" value="Tscrpt_reg_LuxR_C"/>
</dbReference>
<dbReference type="SMART" id="SM00421">
    <property type="entry name" value="HTH_LUXR"/>
    <property type="match status" value="1"/>
</dbReference>
<dbReference type="CDD" id="cd06170">
    <property type="entry name" value="LuxR_C_like"/>
    <property type="match status" value="1"/>
</dbReference>
<reference evidence="4" key="1">
    <citation type="submission" date="2018-09" db="EMBL/GenBank/DDBJ databases">
        <authorList>
            <person name="Livingstone P.G."/>
            <person name="Whitworth D.E."/>
        </authorList>
    </citation>
    <scope>NUCLEOTIDE SEQUENCE [LARGE SCALE GENOMIC DNA]</scope>
    <source>
        <strain evidence="4">AB047A</strain>
    </source>
</reference>
<dbReference type="InterPro" id="IPR016032">
    <property type="entry name" value="Sig_transdc_resp-reg_C-effctor"/>
</dbReference>
<evidence type="ECO:0000313" key="3">
    <source>
        <dbReference type="EMBL" id="RKH57353.1"/>
    </source>
</evidence>
<comment type="caution">
    <text evidence="3">The sequence shown here is derived from an EMBL/GenBank/DDBJ whole genome shotgun (WGS) entry which is preliminary data.</text>
</comment>
<evidence type="ECO:0000256" key="1">
    <source>
        <dbReference type="ARBA" id="ARBA00023125"/>
    </source>
</evidence>
<dbReference type="AlphaFoldDB" id="A0A3A8PLU2"/>
<keyword evidence="1" id="KW-0238">DNA-binding</keyword>
<keyword evidence="4" id="KW-1185">Reference proteome</keyword>
<dbReference type="Pfam" id="PF00196">
    <property type="entry name" value="GerE"/>
    <property type="match status" value="1"/>
</dbReference>
<accession>A0A3A8PLU2</accession>
<protein>
    <submittedName>
        <fullName evidence="3">LuxR family transcriptional regulator</fullName>
    </submittedName>
</protein>
<proteinExistence type="predicted"/>
<evidence type="ECO:0000313" key="4">
    <source>
        <dbReference type="Proteomes" id="UP000282656"/>
    </source>
</evidence>
<feature type="domain" description="HTH luxR-type" evidence="2">
    <location>
        <begin position="302"/>
        <end position="365"/>
    </location>
</feature>
<gene>
    <name evidence="3" type="ORF">D7X96_38425</name>
</gene>
<dbReference type="InterPro" id="IPR039420">
    <property type="entry name" value="WalR-like"/>
</dbReference>
<evidence type="ECO:0000259" key="2">
    <source>
        <dbReference type="PROSITE" id="PS50043"/>
    </source>
</evidence>
<organism evidence="3 4">
    <name type="scientific">Corallococcus interemptor</name>
    <dbReference type="NCBI Taxonomy" id="2316720"/>
    <lineage>
        <taxon>Bacteria</taxon>
        <taxon>Pseudomonadati</taxon>
        <taxon>Myxococcota</taxon>
        <taxon>Myxococcia</taxon>
        <taxon>Myxococcales</taxon>
        <taxon>Cystobacterineae</taxon>
        <taxon>Myxococcaceae</taxon>
        <taxon>Corallococcus</taxon>
    </lineage>
</organism>
<dbReference type="PANTHER" id="PTHR43214:SF43">
    <property type="entry name" value="TWO-COMPONENT RESPONSE REGULATOR"/>
    <property type="match status" value="1"/>
</dbReference>
<dbReference type="InterPro" id="IPR036388">
    <property type="entry name" value="WH-like_DNA-bd_sf"/>
</dbReference>
<dbReference type="PANTHER" id="PTHR43214">
    <property type="entry name" value="TWO-COMPONENT RESPONSE REGULATOR"/>
    <property type="match status" value="1"/>
</dbReference>
<name>A0A3A8PLU2_9BACT</name>
<dbReference type="PROSITE" id="PS50043">
    <property type="entry name" value="HTH_LUXR_2"/>
    <property type="match status" value="1"/>
</dbReference>
<sequence length="365" mass="41195">MALPGEAFRMGRALRFTSREESIQHELLTNLIGVGSYQDIHDVLEPRVLQLCGADHFALGCANLDGSVGLQWTSRTTMPLLQRYSEWVTNDFVFKATLAQPNRVLTTPEMLRGQTLDAQETRQRSVEAGLDLKQVMAALLIEEQQGLKGGLAVYSERDRPFPERSQRLLQWLVPAIHRAVSHVQRIHAQGLELDLLKAGAVESGALLVLTSWGREMVRTNAATRLLEKWFARSDRTPQGIPKAWVDRVAKLARLPGMIPPALLEDVRDENGEQLQVTFSLSTILWAGNPLWQVRIVERPHWVREEWELTNAEREVAEGIYEGLSDQDIALKRGTSLLTVKGQVRDIYRKTGTSSRTQLIAEGRRR</sequence>